<name>A0A7G2K168_HAEIF</name>
<dbReference type="EMBL" id="ABFC01000139">
    <property type="protein sequence ID" value="EFA29412.1"/>
    <property type="molecule type" value="Genomic_DNA"/>
</dbReference>
<dbReference type="GO" id="GO:0005576">
    <property type="term" value="C:extracellular region"/>
    <property type="evidence" value="ECO:0007669"/>
    <property type="project" value="UniProtKB-SubCell"/>
</dbReference>
<keyword evidence="2" id="KW-0964">Secreted</keyword>
<organism evidence="4">
    <name type="scientific">Haemophilus influenzae HK1212</name>
    <dbReference type="NCBI Taxonomy" id="456482"/>
    <lineage>
        <taxon>Bacteria</taxon>
        <taxon>Pseudomonadati</taxon>
        <taxon>Pseudomonadota</taxon>
        <taxon>Gammaproteobacteria</taxon>
        <taxon>Pasteurellales</taxon>
        <taxon>Pasteurellaceae</taxon>
        <taxon>Haemophilus</taxon>
    </lineage>
</organism>
<dbReference type="AlphaFoldDB" id="A0A7G2K168"/>
<protein>
    <submittedName>
        <fullName evidence="4">Adhesion and penetration protein</fullName>
        <ecNumber evidence="4">3.4.21.-</ecNumber>
    </submittedName>
</protein>
<feature type="non-terminal residue" evidence="4">
    <location>
        <position position="120"/>
    </location>
</feature>
<dbReference type="Gene3D" id="2.160.20.20">
    <property type="match status" value="1"/>
</dbReference>
<reference evidence="4" key="1">
    <citation type="journal article" date="2010" name="Genomics">
        <title>Tracing phylogenomic events leading to diversity of Haemophilus influenzae and the emergence of Brazilian Purpuric Fever (BPF)-associated clones.</title>
        <authorList>
            <person name="Papazisi L."/>
            <person name="Ratnayake S."/>
            <person name="Remortel B.G."/>
            <person name="Bock G.R."/>
            <person name="Liang W."/>
            <person name="Saeed A.I."/>
            <person name="Liu J."/>
            <person name="Fleischmann R.D."/>
            <person name="Kilian M."/>
            <person name="Peterson S.N."/>
        </authorList>
    </citation>
    <scope>NUCLEOTIDE SEQUENCE [LARGE SCALE GENOMIC DNA]</scope>
    <source>
        <strain evidence="4">HK1212</strain>
    </source>
</reference>
<gene>
    <name evidence="4" type="ORF">HAINFHK1212_0813</name>
</gene>
<keyword evidence="3" id="KW-0732">Signal</keyword>
<dbReference type="EC" id="3.4.21.-" evidence="4"/>
<feature type="non-terminal residue" evidence="4">
    <location>
        <position position="1"/>
    </location>
</feature>
<evidence type="ECO:0000256" key="1">
    <source>
        <dbReference type="ARBA" id="ARBA00004613"/>
    </source>
</evidence>
<comment type="subcellular location">
    <subcellularLocation>
        <location evidence="1">Secreted</location>
    </subcellularLocation>
</comment>
<accession>A0A7G2K168</accession>
<proteinExistence type="predicted"/>
<keyword evidence="4" id="KW-0378">Hydrolase</keyword>
<sequence>LTLTRPSKDGSKAKSEVGTVKLFNPSLNQTAKERVKAAAGYNIYQPRMEYGKNIYLGDQGKGTLTIENNINQGAGGLYFEGDFVVKPSDNNVTWQGAGISVGEESTVEWQVHNPEGDRLS</sequence>
<comment type="caution">
    <text evidence="4">The sequence shown here is derived from an EMBL/GenBank/DDBJ whole genome shotgun (WGS) entry which is preliminary data.</text>
</comment>
<dbReference type="PANTHER" id="PTHR12338:SF10">
    <property type="entry name" value="ADHESION AND PENETRATION PROTEIN AUTOTRANSPORTER"/>
    <property type="match status" value="1"/>
</dbReference>
<dbReference type="PANTHER" id="PTHR12338">
    <property type="entry name" value="AUTOTRANSPORTER"/>
    <property type="match status" value="1"/>
</dbReference>
<evidence type="ECO:0000256" key="3">
    <source>
        <dbReference type="ARBA" id="ARBA00022729"/>
    </source>
</evidence>
<dbReference type="InterPro" id="IPR050909">
    <property type="entry name" value="Bact_Autotransporter_VF"/>
</dbReference>
<evidence type="ECO:0000256" key="2">
    <source>
        <dbReference type="ARBA" id="ARBA00022525"/>
    </source>
</evidence>
<dbReference type="InterPro" id="IPR012332">
    <property type="entry name" value="Autotransporter_pectin_lyase_C"/>
</dbReference>
<evidence type="ECO:0000313" key="4">
    <source>
        <dbReference type="EMBL" id="EFA29412.1"/>
    </source>
</evidence>
<dbReference type="GO" id="GO:0016787">
    <property type="term" value="F:hydrolase activity"/>
    <property type="evidence" value="ECO:0007669"/>
    <property type="project" value="UniProtKB-KW"/>
</dbReference>